<dbReference type="EMBL" id="LR589143">
    <property type="protein sequence ID" value="VTP02852.1"/>
    <property type="molecule type" value="Genomic_DNA"/>
</dbReference>
<reference evidence="1" key="1">
    <citation type="submission" date="2019-05" db="EMBL/GenBank/DDBJ databases">
        <authorList>
            <person name="Naeem R."/>
            <person name="Antony C."/>
            <person name="Guan Q."/>
        </authorList>
    </citation>
    <scope>NUCLEOTIDE SEQUENCE</scope>
    <source>
        <strain evidence="1">2</strain>
    </source>
</reference>
<dbReference type="RefSeq" id="WP_169726265.1">
    <property type="nucleotide sequence ID" value="NZ_CAJMWI010000002.1"/>
</dbReference>
<dbReference type="GeneID" id="93497888"/>
<accession>A0A653F1K0</accession>
<name>A0A653F1K0_9MYCO</name>
<gene>
    <name evidence="1" type="ORF">BIN_B_04748</name>
</gene>
<protein>
    <submittedName>
        <fullName evidence="1">Uncharacterized protein</fullName>
    </submittedName>
</protein>
<dbReference type="AlphaFoldDB" id="A0A653F1K0"/>
<sequence length="55" mass="5991">MDAALTDTLSIEQATVDVTAFGLQLVEMDQATVAAQMVTGVNRLYRVSWGVVAWF</sequence>
<organism evidence="1">
    <name type="scientific">Mycobacterium riyadhense</name>
    <dbReference type="NCBI Taxonomy" id="486698"/>
    <lineage>
        <taxon>Bacteria</taxon>
        <taxon>Bacillati</taxon>
        <taxon>Actinomycetota</taxon>
        <taxon>Actinomycetes</taxon>
        <taxon>Mycobacteriales</taxon>
        <taxon>Mycobacteriaceae</taxon>
        <taxon>Mycobacterium</taxon>
    </lineage>
</organism>
<evidence type="ECO:0000313" key="1">
    <source>
        <dbReference type="EMBL" id="VTP02852.1"/>
    </source>
</evidence>
<proteinExistence type="predicted"/>